<dbReference type="eggNOG" id="ENOG502ZBSK">
    <property type="taxonomic scope" value="Bacteria"/>
</dbReference>
<proteinExistence type="predicted"/>
<organism evidence="1 2">
    <name type="scientific">Fulvivirga imtechensis AK7</name>
    <dbReference type="NCBI Taxonomy" id="1237149"/>
    <lineage>
        <taxon>Bacteria</taxon>
        <taxon>Pseudomonadati</taxon>
        <taxon>Bacteroidota</taxon>
        <taxon>Cytophagia</taxon>
        <taxon>Cytophagales</taxon>
        <taxon>Fulvivirgaceae</taxon>
        <taxon>Fulvivirga</taxon>
    </lineage>
</organism>
<evidence type="ECO:0008006" key="3">
    <source>
        <dbReference type="Google" id="ProtNLM"/>
    </source>
</evidence>
<dbReference type="EMBL" id="AMZN01000051">
    <property type="protein sequence ID" value="ELR70555.1"/>
    <property type="molecule type" value="Genomic_DNA"/>
</dbReference>
<dbReference type="RefSeq" id="WP_009580912.1">
    <property type="nucleotide sequence ID" value="NZ_AMZN01000051.1"/>
</dbReference>
<dbReference type="Proteomes" id="UP000011135">
    <property type="component" value="Unassembled WGS sequence"/>
</dbReference>
<gene>
    <name evidence="1" type="ORF">C900_03536</name>
</gene>
<name>L8JNY8_9BACT</name>
<dbReference type="InterPro" id="IPR053851">
    <property type="entry name" value="DUF6929"/>
</dbReference>
<dbReference type="AlphaFoldDB" id="L8JNY8"/>
<dbReference type="OrthoDB" id="6710009at2"/>
<protein>
    <recommendedName>
        <fullName evidence="3">Phytase-like domain-containing protein</fullName>
    </recommendedName>
</protein>
<evidence type="ECO:0000313" key="2">
    <source>
        <dbReference type="Proteomes" id="UP000011135"/>
    </source>
</evidence>
<dbReference type="STRING" id="1237149.C900_03536"/>
<reference evidence="1 2" key="1">
    <citation type="submission" date="2012-12" db="EMBL/GenBank/DDBJ databases">
        <title>Genome assembly of Fulvivirga imtechensis AK7.</title>
        <authorList>
            <person name="Nupur N."/>
            <person name="Khatri I."/>
            <person name="Kumar R."/>
            <person name="Subramanian S."/>
            <person name="Pinnaka A."/>
        </authorList>
    </citation>
    <scope>NUCLEOTIDE SEQUENCE [LARGE SCALE GENOMIC DNA]</scope>
    <source>
        <strain evidence="1 2">AK7</strain>
    </source>
</reference>
<accession>L8JNY8</accession>
<comment type="caution">
    <text evidence="1">The sequence shown here is derived from an EMBL/GenBank/DDBJ whole genome shotgun (WGS) entry which is preliminary data.</text>
</comment>
<dbReference type="Pfam" id="PF22000">
    <property type="entry name" value="DUF6929"/>
    <property type="match status" value="1"/>
</dbReference>
<sequence>MKNGVHKSRILQYGIILSWLLVIANGCMKKIVDFELEFIKEGDIPGLSSASGIEIEGDTMYIVGDDTPWLFLLNNEMAITERIRISPDAETVDGRIIKQEKRDYEALTFASLNGNRELFAFGSGSLPEKRDFMYRWPGAGAGREYDLHNLYERLRQILHDKGAEMNLEAAAFWNNQLLLFNRGGNILFLFDSYELYQYLEDGKNIPNPEVRQYKLPEINGIEAGFSGAQLLAGTDLVVFTATIEDTEDWYQDGEILGSFIGILDLNDQQSKELVCKQVMKGDKPYPGKLESIVIKEEKGDQLTAVVVRDNDDGTSSFVEMRLFFKR</sequence>
<keyword evidence="2" id="KW-1185">Reference proteome</keyword>
<evidence type="ECO:0000313" key="1">
    <source>
        <dbReference type="EMBL" id="ELR70555.1"/>
    </source>
</evidence>
<dbReference type="PATRIC" id="fig|1237149.3.peg.3297"/>